<sequence>MPGPSSAVPPPPPAATMANIGRNSSFTSSLQAVPTVNRGKGGGNSNSPARRNSRLTVKAGIVPVTSRPAFLDGQRGKGGNAMMKDVKRHSKLAGKIDDFGTKQLNRLQSKVGRRGSWQLNRSGSSSSSSTTAPGSGGGIKQKYGQGVGSSGTAELGGGGAQEASPAVSYSSAPDLNDDWERLTGDRTGYLQRCGMHTIVSAASHSTKFIAVHKDDVNADEYDRSILQVKMKSVKMVNVESHEPYESVCYLLFGAKSSSSFFCLCLDLRDGGHWTLTQSFDGSIKKLGRVAEASSTLRQNVFFNIQIELKQRKLCSIFANGKNIFNDVSINGGEEGVGGSYGLMCKGSRCVVKDWSVAYFRANGNAQYQYKMDNDEQMDIPEDERVVEMEYAGMDGEERKFVPMIMSDVVSKTAQSIDFSDIVGLEGAKALLNETVVWPLILPQLFTGIREPWRGVLLFGPPGTGKTLLAKAVAGQNGSTFFNCSTATLVSKFRGESEKIVRCLFCLAKHHSPSVVFLDEVDALVGTRGAEGEHEASRRFKTELFVQIDGIVAGGSIEEPCLVTVLAASNNPWDLDEAMRRRLEKRIFVGIPDESVRKQMFTKHVESMGMAGGEGVDSRLMDILADRTEGYSGADIELVCREAKMKCMRRLLENIDVEELVDATGEEGGGGGGEASVTDEDLVQALEGVKRTVRNVDEYEKWERKYGCRP</sequence>
<dbReference type="InterPro" id="IPR003959">
    <property type="entry name" value="ATPase_AAA_core"/>
</dbReference>
<evidence type="ECO:0000259" key="2">
    <source>
        <dbReference type="SMART" id="SM00382"/>
    </source>
</evidence>
<dbReference type="InterPro" id="IPR003593">
    <property type="entry name" value="AAA+_ATPase"/>
</dbReference>
<dbReference type="GO" id="GO:0005524">
    <property type="term" value="F:ATP binding"/>
    <property type="evidence" value="ECO:0007669"/>
    <property type="project" value="InterPro"/>
</dbReference>
<dbReference type="SMART" id="SM00382">
    <property type="entry name" value="AAA"/>
    <property type="match status" value="1"/>
</dbReference>
<dbReference type="OrthoDB" id="191529at2759"/>
<dbReference type="InterPro" id="IPR041569">
    <property type="entry name" value="AAA_lid_3"/>
</dbReference>
<feature type="compositionally biased region" description="Low complexity" evidence="1">
    <location>
        <begin position="122"/>
        <end position="133"/>
    </location>
</feature>
<feature type="compositionally biased region" description="Gly residues" evidence="1">
    <location>
        <begin position="134"/>
        <end position="160"/>
    </location>
</feature>
<dbReference type="Pfam" id="PF00004">
    <property type="entry name" value="AAA"/>
    <property type="match status" value="1"/>
</dbReference>
<dbReference type="Proteomes" id="UP001165082">
    <property type="component" value="Unassembled WGS sequence"/>
</dbReference>
<dbReference type="Pfam" id="PF17862">
    <property type="entry name" value="AAA_lid_3"/>
    <property type="match status" value="1"/>
</dbReference>
<name>A0A9W7AJL6_9STRA</name>
<feature type="region of interest" description="Disordered" evidence="1">
    <location>
        <begin position="107"/>
        <end position="172"/>
    </location>
</feature>
<dbReference type="PANTHER" id="PTHR23074">
    <property type="entry name" value="AAA DOMAIN-CONTAINING"/>
    <property type="match status" value="1"/>
</dbReference>
<gene>
    <name evidence="3" type="ORF">TrRE_jg3724</name>
</gene>
<feature type="region of interest" description="Disordered" evidence="1">
    <location>
        <begin position="1"/>
        <end position="55"/>
    </location>
</feature>
<dbReference type="FunFam" id="3.40.50.300:FF:000159">
    <property type="entry name" value="Katanin p60 ATPase-containing subunit A1"/>
    <property type="match status" value="1"/>
</dbReference>
<dbReference type="EMBL" id="BRXZ01002863">
    <property type="protein sequence ID" value="GMH71776.1"/>
    <property type="molecule type" value="Genomic_DNA"/>
</dbReference>
<feature type="compositionally biased region" description="Pro residues" evidence="1">
    <location>
        <begin position="1"/>
        <end position="14"/>
    </location>
</feature>
<organism evidence="3 4">
    <name type="scientific">Triparma retinervis</name>
    <dbReference type="NCBI Taxonomy" id="2557542"/>
    <lineage>
        <taxon>Eukaryota</taxon>
        <taxon>Sar</taxon>
        <taxon>Stramenopiles</taxon>
        <taxon>Ochrophyta</taxon>
        <taxon>Bolidophyceae</taxon>
        <taxon>Parmales</taxon>
        <taxon>Triparmaceae</taxon>
        <taxon>Triparma</taxon>
    </lineage>
</organism>
<evidence type="ECO:0000313" key="4">
    <source>
        <dbReference type="Proteomes" id="UP001165082"/>
    </source>
</evidence>
<evidence type="ECO:0000313" key="3">
    <source>
        <dbReference type="EMBL" id="GMH71776.1"/>
    </source>
</evidence>
<reference evidence="3" key="1">
    <citation type="submission" date="2022-07" db="EMBL/GenBank/DDBJ databases">
        <title>Genome analysis of Parmales, a sister group of diatoms, reveals the evolutionary specialization of diatoms from phago-mixotrophs to photoautotrophs.</title>
        <authorList>
            <person name="Ban H."/>
            <person name="Sato S."/>
            <person name="Yoshikawa S."/>
            <person name="Kazumasa Y."/>
            <person name="Nakamura Y."/>
            <person name="Ichinomiya M."/>
            <person name="Saitoh K."/>
            <person name="Sato N."/>
            <person name="Blanc-Mathieu R."/>
            <person name="Endo H."/>
            <person name="Kuwata A."/>
            <person name="Ogata H."/>
        </authorList>
    </citation>
    <scope>NUCLEOTIDE SEQUENCE</scope>
</reference>
<dbReference type="Gene3D" id="3.40.50.300">
    <property type="entry name" value="P-loop containing nucleotide triphosphate hydrolases"/>
    <property type="match status" value="1"/>
</dbReference>
<dbReference type="GO" id="GO:0051013">
    <property type="term" value="P:microtubule severing"/>
    <property type="evidence" value="ECO:0007669"/>
    <property type="project" value="TreeGrafter"/>
</dbReference>
<dbReference type="InterPro" id="IPR050304">
    <property type="entry name" value="MT-severing_AAA_ATPase"/>
</dbReference>
<evidence type="ECO:0000256" key="1">
    <source>
        <dbReference type="SAM" id="MobiDB-lite"/>
    </source>
</evidence>
<dbReference type="GO" id="GO:0015630">
    <property type="term" value="C:microtubule cytoskeleton"/>
    <property type="evidence" value="ECO:0007669"/>
    <property type="project" value="TreeGrafter"/>
</dbReference>
<dbReference type="AlphaFoldDB" id="A0A9W7AJL6"/>
<dbReference type="SUPFAM" id="SSF52540">
    <property type="entry name" value="P-loop containing nucleoside triphosphate hydrolases"/>
    <property type="match status" value="1"/>
</dbReference>
<dbReference type="GO" id="GO:0016887">
    <property type="term" value="F:ATP hydrolysis activity"/>
    <property type="evidence" value="ECO:0007669"/>
    <property type="project" value="InterPro"/>
</dbReference>
<dbReference type="Gene3D" id="1.10.8.60">
    <property type="match status" value="1"/>
</dbReference>
<comment type="caution">
    <text evidence="3">The sequence shown here is derived from an EMBL/GenBank/DDBJ whole genome shotgun (WGS) entry which is preliminary data.</text>
</comment>
<keyword evidence="4" id="KW-1185">Reference proteome</keyword>
<proteinExistence type="predicted"/>
<accession>A0A9W7AJL6</accession>
<dbReference type="PANTHER" id="PTHR23074:SF19">
    <property type="entry name" value="KATANIN P60 ATPASE-CONTAINING SUBUNIT A1"/>
    <property type="match status" value="1"/>
</dbReference>
<feature type="compositionally biased region" description="Polar residues" evidence="1">
    <location>
        <begin position="21"/>
        <end position="34"/>
    </location>
</feature>
<protein>
    <recommendedName>
        <fullName evidence="2">AAA+ ATPase domain-containing protein</fullName>
    </recommendedName>
</protein>
<dbReference type="InterPro" id="IPR027417">
    <property type="entry name" value="P-loop_NTPase"/>
</dbReference>
<feature type="domain" description="AAA+ ATPase" evidence="2">
    <location>
        <begin position="451"/>
        <end position="592"/>
    </location>
</feature>